<name>A0A2V1IQB7_9BACT</name>
<evidence type="ECO:0000256" key="1">
    <source>
        <dbReference type="SAM" id="Phobius"/>
    </source>
</evidence>
<reference evidence="3" key="1">
    <citation type="submission" date="2018-02" db="EMBL/GenBank/DDBJ databases">
        <authorList>
            <person name="Clavel T."/>
            <person name="Strowig T."/>
        </authorList>
    </citation>
    <scope>NUCLEOTIDE SEQUENCE [LARGE SCALE GENOMIC DNA]</scope>
    <source>
        <strain evidence="3">DSM 103720</strain>
    </source>
</reference>
<feature type="transmembrane region" description="Helical" evidence="1">
    <location>
        <begin position="12"/>
        <end position="29"/>
    </location>
</feature>
<keyword evidence="1" id="KW-0812">Transmembrane</keyword>
<sequence length="65" mass="7914">MAGKHQKMYFSFFKIALFVLPIINMLKIIRNYRLMTAAKHWKRLNGLIGIMIRRKPRLRFQKSFM</sequence>
<gene>
    <name evidence="2" type="ORF">C5O23_04010</name>
</gene>
<keyword evidence="3" id="KW-1185">Reference proteome</keyword>
<organism evidence="2 3">
    <name type="scientific">Duncaniella muris</name>
    <dbReference type="NCBI Taxonomy" id="2094150"/>
    <lineage>
        <taxon>Bacteria</taxon>
        <taxon>Pseudomonadati</taxon>
        <taxon>Bacteroidota</taxon>
        <taxon>Bacteroidia</taxon>
        <taxon>Bacteroidales</taxon>
        <taxon>Muribaculaceae</taxon>
        <taxon>Duncaniella</taxon>
    </lineage>
</organism>
<protein>
    <submittedName>
        <fullName evidence="2">Uncharacterized protein</fullName>
    </submittedName>
</protein>
<proteinExistence type="predicted"/>
<keyword evidence="1" id="KW-1133">Transmembrane helix</keyword>
<evidence type="ECO:0000313" key="2">
    <source>
        <dbReference type="EMBL" id="PWB03321.1"/>
    </source>
</evidence>
<dbReference type="Proteomes" id="UP000244905">
    <property type="component" value="Unassembled WGS sequence"/>
</dbReference>
<accession>A0A2V1IQB7</accession>
<dbReference type="AlphaFoldDB" id="A0A2V1IQB7"/>
<evidence type="ECO:0000313" key="3">
    <source>
        <dbReference type="Proteomes" id="UP000244905"/>
    </source>
</evidence>
<keyword evidence="1" id="KW-0472">Membrane</keyword>
<dbReference type="EMBL" id="PUEC01000006">
    <property type="protein sequence ID" value="PWB03321.1"/>
    <property type="molecule type" value="Genomic_DNA"/>
</dbReference>
<comment type="caution">
    <text evidence="2">The sequence shown here is derived from an EMBL/GenBank/DDBJ whole genome shotgun (WGS) entry which is preliminary data.</text>
</comment>